<dbReference type="AlphaFoldDB" id="A0A6C0D2L2"/>
<accession>A0A6C0D2L2</accession>
<dbReference type="SUPFAM" id="SSF52833">
    <property type="entry name" value="Thioredoxin-like"/>
    <property type="match status" value="1"/>
</dbReference>
<name>A0A6C0D2L2_9ZZZZ</name>
<dbReference type="Pfam" id="PF00085">
    <property type="entry name" value="Thioredoxin"/>
    <property type="match status" value="1"/>
</dbReference>
<dbReference type="InterPro" id="IPR036249">
    <property type="entry name" value="Thioredoxin-like_sf"/>
</dbReference>
<proteinExistence type="predicted"/>
<dbReference type="CDD" id="cd02947">
    <property type="entry name" value="TRX_family"/>
    <property type="match status" value="1"/>
</dbReference>
<evidence type="ECO:0000313" key="2">
    <source>
        <dbReference type="EMBL" id="QHT11296.1"/>
    </source>
</evidence>
<sequence length="120" mass="13973">MSETISEDVLRTKVSRLQAKELIILKFTADWCGPCKKIKDICTRFEQVKPKSIQYYEIDIDDSIELYMKLKKMKMINGIPALLAYTNSSKEHWYVPDKCHLGSEQVGVELFFNECIKYVA</sequence>
<evidence type="ECO:0000259" key="1">
    <source>
        <dbReference type="Pfam" id="PF00085"/>
    </source>
</evidence>
<dbReference type="InterPro" id="IPR013766">
    <property type="entry name" value="Thioredoxin_domain"/>
</dbReference>
<organism evidence="2">
    <name type="scientific">viral metagenome</name>
    <dbReference type="NCBI Taxonomy" id="1070528"/>
    <lineage>
        <taxon>unclassified sequences</taxon>
        <taxon>metagenomes</taxon>
        <taxon>organismal metagenomes</taxon>
    </lineage>
</organism>
<reference evidence="2" key="1">
    <citation type="journal article" date="2020" name="Nature">
        <title>Giant virus diversity and host interactions through global metagenomics.</title>
        <authorList>
            <person name="Schulz F."/>
            <person name="Roux S."/>
            <person name="Paez-Espino D."/>
            <person name="Jungbluth S."/>
            <person name="Walsh D.A."/>
            <person name="Denef V.J."/>
            <person name="McMahon K.D."/>
            <person name="Konstantinidis K.T."/>
            <person name="Eloe-Fadrosh E.A."/>
            <person name="Kyrpides N.C."/>
            <person name="Woyke T."/>
        </authorList>
    </citation>
    <scope>NUCLEOTIDE SEQUENCE</scope>
    <source>
        <strain evidence="2">GVMAG-M-3300023174-116</strain>
    </source>
</reference>
<feature type="domain" description="Thioredoxin" evidence="1">
    <location>
        <begin position="18"/>
        <end position="92"/>
    </location>
</feature>
<protein>
    <recommendedName>
        <fullName evidence="1">Thioredoxin domain-containing protein</fullName>
    </recommendedName>
</protein>
<dbReference type="Gene3D" id="3.40.30.10">
    <property type="entry name" value="Glutaredoxin"/>
    <property type="match status" value="1"/>
</dbReference>
<dbReference type="EMBL" id="MN739534">
    <property type="protein sequence ID" value="QHT11296.1"/>
    <property type="molecule type" value="Genomic_DNA"/>
</dbReference>